<evidence type="ECO:0000256" key="8">
    <source>
        <dbReference type="HAMAP-Rule" id="MF_00772"/>
    </source>
</evidence>
<proteinExistence type="inferred from homology"/>
<dbReference type="Gene3D" id="3.30.160.70">
    <property type="entry name" value="Methylated DNA-protein cysteine methyltransferase domain"/>
    <property type="match status" value="1"/>
</dbReference>
<dbReference type="CDD" id="cd06445">
    <property type="entry name" value="ATase"/>
    <property type="match status" value="1"/>
</dbReference>
<gene>
    <name evidence="11" type="ORF">ACIBG2_06815</name>
</gene>
<dbReference type="EC" id="2.1.1.63" evidence="8"/>
<name>A0ABW7YRF7_9ACTN</name>
<dbReference type="InterPro" id="IPR014048">
    <property type="entry name" value="MethylDNA_cys_MeTrfase_DNA-bd"/>
</dbReference>
<dbReference type="InterPro" id="IPR008332">
    <property type="entry name" value="MethylG_MeTrfase_N"/>
</dbReference>
<dbReference type="Pfam" id="PF01035">
    <property type="entry name" value="DNA_binding_1"/>
    <property type="match status" value="1"/>
</dbReference>
<keyword evidence="2 8" id="KW-0963">Cytoplasm</keyword>
<comment type="catalytic activity">
    <reaction evidence="7 8">
        <text>a 6-O-methyl-2'-deoxyguanosine in DNA + L-cysteinyl-[protein] = S-methyl-L-cysteinyl-[protein] + a 2'-deoxyguanosine in DNA</text>
        <dbReference type="Rhea" id="RHEA:24000"/>
        <dbReference type="Rhea" id="RHEA-COMP:10131"/>
        <dbReference type="Rhea" id="RHEA-COMP:10132"/>
        <dbReference type="Rhea" id="RHEA-COMP:11367"/>
        <dbReference type="Rhea" id="RHEA-COMP:11368"/>
        <dbReference type="ChEBI" id="CHEBI:29950"/>
        <dbReference type="ChEBI" id="CHEBI:82612"/>
        <dbReference type="ChEBI" id="CHEBI:85445"/>
        <dbReference type="ChEBI" id="CHEBI:85448"/>
        <dbReference type="EC" id="2.1.1.63"/>
    </reaction>
</comment>
<dbReference type="Pfam" id="PF02870">
    <property type="entry name" value="Methyltransf_1N"/>
    <property type="match status" value="1"/>
</dbReference>
<reference evidence="11 12" key="1">
    <citation type="submission" date="2024-10" db="EMBL/GenBank/DDBJ databases">
        <title>The Natural Products Discovery Center: Release of the First 8490 Sequenced Strains for Exploring Actinobacteria Biosynthetic Diversity.</title>
        <authorList>
            <person name="Kalkreuter E."/>
            <person name="Kautsar S.A."/>
            <person name="Yang D."/>
            <person name="Bader C.D."/>
            <person name="Teijaro C.N."/>
            <person name="Fluegel L."/>
            <person name="Davis C.M."/>
            <person name="Simpson J.R."/>
            <person name="Lauterbach L."/>
            <person name="Steele A.D."/>
            <person name="Gui C."/>
            <person name="Meng S."/>
            <person name="Li G."/>
            <person name="Viehrig K."/>
            <person name="Ye F."/>
            <person name="Su P."/>
            <person name="Kiefer A.F."/>
            <person name="Nichols A."/>
            <person name="Cepeda A.J."/>
            <person name="Yan W."/>
            <person name="Fan B."/>
            <person name="Jiang Y."/>
            <person name="Adhikari A."/>
            <person name="Zheng C.-J."/>
            <person name="Schuster L."/>
            <person name="Cowan T.M."/>
            <person name="Smanski M.J."/>
            <person name="Chevrette M.G."/>
            <person name="De Carvalho L.P.S."/>
            <person name="Shen B."/>
        </authorList>
    </citation>
    <scope>NUCLEOTIDE SEQUENCE [LARGE SCALE GENOMIC DNA]</scope>
    <source>
        <strain evidence="11 12">NPDC050545</strain>
    </source>
</reference>
<dbReference type="RefSeq" id="WP_397079671.1">
    <property type="nucleotide sequence ID" value="NZ_JBITGY010000002.1"/>
</dbReference>
<evidence type="ECO:0000259" key="10">
    <source>
        <dbReference type="Pfam" id="PF02870"/>
    </source>
</evidence>
<evidence type="ECO:0000256" key="7">
    <source>
        <dbReference type="ARBA" id="ARBA00049348"/>
    </source>
</evidence>
<evidence type="ECO:0000256" key="6">
    <source>
        <dbReference type="ARBA" id="ARBA00023204"/>
    </source>
</evidence>
<keyword evidence="4 8" id="KW-0808">Transferase</keyword>
<comment type="function">
    <text evidence="8">Involved in the cellular defense against the biological effects of O6-methylguanine (O6-MeG) and O4-methylthymine (O4-MeT) in DNA. Repairs the methylated nucleobase in DNA by stoichiometrically transferring the methyl group to a cysteine residue in the enzyme. This is a suicide reaction: the enzyme is irreversibly inactivated.</text>
</comment>
<evidence type="ECO:0000256" key="2">
    <source>
        <dbReference type="ARBA" id="ARBA00022490"/>
    </source>
</evidence>
<evidence type="ECO:0000256" key="5">
    <source>
        <dbReference type="ARBA" id="ARBA00022763"/>
    </source>
</evidence>
<comment type="caution">
    <text evidence="11">The sequence shown here is derived from an EMBL/GenBank/DDBJ whole genome shotgun (WGS) entry which is preliminary data.</text>
</comment>
<comment type="miscellaneous">
    <text evidence="8">This enzyme catalyzes only one turnover and therefore is not strictly catalytic. According to one definition, an enzyme is a biocatalyst that acts repeatedly and over many reaction cycles.</text>
</comment>
<evidence type="ECO:0000313" key="12">
    <source>
        <dbReference type="Proteomes" id="UP001612741"/>
    </source>
</evidence>
<feature type="domain" description="Methylated-DNA-[protein]-cysteine S-methyltransferase DNA binding" evidence="9">
    <location>
        <begin position="77"/>
        <end position="157"/>
    </location>
</feature>
<keyword evidence="5 8" id="KW-0227">DNA damage</keyword>
<evidence type="ECO:0000256" key="4">
    <source>
        <dbReference type="ARBA" id="ARBA00022679"/>
    </source>
</evidence>
<feature type="active site" description="Nucleophile; methyl group acceptor" evidence="8">
    <location>
        <position position="129"/>
    </location>
</feature>
<dbReference type="InterPro" id="IPR023546">
    <property type="entry name" value="MGMT"/>
</dbReference>
<evidence type="ECO:0000256" key="1">
    <source>
        <dbReference type="ARBA" id="ARBA00001286"/>
    </source>
</evidence>
<dbReference type="NCBIfam" id="TIGR00589">
    <property type="entry name" value="ogt"/>
    <property type="match status" value="1"/>
</dbReference>
<dbReference type="Gene3D" id="1.10.10.10">
    <property type="entry name" value="Winged helix-like DNA-binding domain superfamily/Winged helix DNA-binding domain"/>
    <property type="match status" value="1"/>
</dbReference>
<dbReference type="PANTHER" id="PTHR10815:SF5">
    <property type="entry name" value="METHYLATED-DNA--PROTEIN-CYSTEINE METHYLTRANSFERASE"/>
    <property type="match status" value="1"/>
</dbReference>
<dbReference type="SUPFAM" id="SSF46767">
    <property type="entry name" value="Methylated DNA-protein cysteine methyltransferase, C-terminal domain"/>
    <property type="match status" value="1"/>
</dbReference>
<comment type="subcellular location">
    <subcellularLocation>
        <location evidence="8">Cytoplasm</location>
    </subcellularLocation>
</comment>
<dbReference type="GO" id="GO:0003908">
    <property type="term" value="F:methylated-DNA-[protein]-cysteine S-methyltransferase activity"/>
    <property type="evidence" value="ECO:0007669"/>
    <property type="project" value="UniProtKB-EC"/>
</dbReference>
<organism evidence="11 12">
    <name type="scientific">Nonomuraea typhae</name>
    <dbReference type="NCBI Taxonomy" id="2603600"/>
    <lineage>
        <taxon>Bacteria</taxon>
        <taxon>Bacillati</taxon>
        <taxon>Actinomycetota</taxon>
        <taxon>Actinomycetes</taxon>
        <taxon>Streptosporangiales</taxon>
        <taxon>Streptosporangiaceae</taxon>
        <taxon>Nonomuraea</taxon>
    </lineage>
</organism>
<dbReference type="SUPFAM" id="SSF53155">
    <property type="entry name" value="Methylated DNA-protein cysteine methyltransferase domain"/>
    <property type="match status" value="1"/>
</dbReference>
<dbReference type="PANTHER" id="PTHR10815">
    <property type="entry name" value="METHYLATED-DNA--PROTEIN-CYSTEINE METHYLTRANSFERASE"/>
    <property type="match status" value="1"/>
</dbReference>
<dbReference type="EMBL" id="JBITGY010000002">
    <property type="protein sequence ID" value="MFI6497074.1"/>
    <property type="molecule type" value="Genomic_DNA"/>
</dbReference>
<dbReference type="InterPro" id="IPR036388">
    <property type="entry name" value="WH-like_DNA-bd_sf"/>
</dbReference>
<comment type="similarity">
    <text evidence="8">Belongs to the MGMT family.</text>
</comment>
<protein>
    <recommendedName>
        <fullName evidence="8">Methylated-DNA--protein-cysteine methyltransferase</fullName>
        <ecNumber evidence="8">2.1.1.63</ecNumber>
    </recommendedName>
    <alternativeName>
        <fullName evidence="8">6-O-methylguanine-DNA methyltransferase</fullName>
        <shortName evidence="8">MGMT</shortName>
    </alternativeName>
    <alternativeName>
        <fullName evidence="8">O-6-methylguanine-DNA-alkyltransferase</fullName>
    </alternativeName>
</protein>
<dbReference type="GO" id="GO:0032259">
    <property type="term" value="P:methylation"/>
    <property type="evidence" value="ECO:0007669"/>
    <property type="project" value="UniProtKB-KW"/>
</dbReference>
<dbReference type="PROSITE" id="PS00374">
    <property type="entry name" value="MGMT"/>
    <property type="match status" value="1"/>
</dbReference>
<sequence length="161" mass="17417">MIRTHTVIDSPVGPLTLVALDGLLTGVYMREQRYRPPQEFFGHPDPEPFGEVTAQLGAYFAGTLKEFDLPMNLVGTPFQKEVWAALQQVPFGETLTYGGLAERLGRPPSAARAVGSANGHNPVSIIIPCHRLVGANGDLTGYGGGLPVKRYLLDLERGTLF</sequence>
<dbReference type="InterPro" id="IPR001497">
    <property type="entry name" value="MethylDNA_cys_MeTrfase_AS"/>
</dbReference>
<dbReference type="Proteomes" id="UP001612741">
    <property type="component" value="Unassembled WGS sequence"/>
</dbReference>
<keyword evidence="6 8" id="KW-0234">DNA repair</keyword>
<keyword evidence="12" id="KW-1185">Reference proteome</keyword>
<evidence type="ECO:0000259" key="9">
    <source>
        <dbReference type="Pfam" id="PF01035"/>
    </source>
</evidence>
<dbReference type="InterPro" id="IPR036631">
    <property type="entry name" value="MGMT_N_sf"/>
</dbReference>
<evidence type="ECO:0000313" key="11">
    <source>
        <dbReference type="EMBL" id="MFI6497074.1"/>
    </source>
</evidence>
<dbReference type="InterPro" id="IPR036217">
    <property type="entry name" value="MethylDNA_cys_MeTrfase_DNAb"/>
</dbReference>
<feature type="domain" description="Methylguanine DNA methyltransferase ribonuclease-like" evidence="10">
    <location>
        <begin position="5"/>
        <end position="72"/>
    </location>
</feature>
<keyword evidence="3 8" id="KW-0489">Methyltransferase</keyword>
<evidence type="ECO:0000256" key="3">
    <source>
        <dbReference type="ARBA" id="ARBA00022603"/>
    </source>
</evidence>
<comment type="catalytic activity">
    <reaction evidence="1 8">
        <text>a 4-O-methyl-thymidine in DNA + L-cysteinyl-[protein] = a thymidine in DNA + S-methyl-L-cysteinyl-[protein]</text>
        <dbReference type="Rhea" id="RHEA:53428"/>
        <dbReference type="Rhea" id="RHEA-COMP:10131"/>
        <dbReference type="Rhea" id="RHEA-COMP:10132"/>
        <dbReference type="Rhea" id="RHEA-COMP:13555"/>
        <dbReference type="Rhea" id="RHEA-COMP:13556"/>
        <dbReference type="ChEBI" id="CHEBI:29950"/>
        <dbReference type="ChEBI" id="CHEBI:82612"/>
        <dbReference type="ChEBI" id="CHEBI:137386"/>
        <dbReference type="ChEBI" id="CHEBI:137387"/>
        <dbReference type="EC" id="2.1.1.63"/>
    </reaction>
</comment>
<accession>A0ABW7YRF7</accession>
<dbReference type="HAMAP" id="MF_00772">
    <property type="entry name" value="OGT"/>
    <property type="match status" value="1"/>
</dbReference>